<evidence type="ECO:0000313" key="11">
    <source>
        <dbReference type="Proteomes" id="UP000765507"/>
    </source>
</evidence>
<feature type="transmembrane region" description="Helical" evidence="8">
    <location>
        <begin position="442"/>
        <end position="462"/>
    </location>
</feature>
<feature type="non-terminal residue" evidence="10">
    <location>
        <position position="1"/>
    </location>
</feature>
<comment type="caution">
    <text evidence="10">The sequence shown here is derived from an EMBL/GenBank/DDBJ whole genome shotgun (WGS) entry which is preliminary data.</text>
</comment>
<evidence type="ECO:0000256" key="2">
    <source>
        <dbReference type="ARBA" id="ARBA00008335"/>
    </source>
</evidence>
<dbReference type="Proteomes" id="UP000765507">
    <property type="component" value="Unassembled WGS sequence"/>
</dbReference>
<dbReference type="SUPFAM" id="SSF103473">
    <property type="entry name" value="MFS general substrate transporter"/>
    <property type="match status" value="1"/>
</dbReference>
<dbReference type="InterPro" id="IPR001958">
    <property type="entry name" value="Tet-R_TetA/multi-R_MdtG-like"/>
</dbReference>
<feature type="transmembrane region" description="Helical" evidence="8">
    <location>
        <begin position="283"/>
        <end position="302"/>
    </location>
</feature>
<evidence type="ECO:0000256" key="3">
    <source>
        <dbReference type="ARBA" id="ARBA00022448"/>
    </source>
</evidence>
<keyword evidence="6 8" id="KW-0472">Membrane</keyword>
<organism evidence="10 11">
    <name type="scientific">Chelydra serpentina</name>
    <name type="common">Snapping turtle</name>
    <name type="synonym">Testudo serpentina</name>
    <dbReference type="NCBI Taxonomy" id="8475"/>
    <lineage>
        <taxon>Eukaryota</taxon>
        <taxon>Metazoa</taxon>
        <taxon>Chordata</taxon>
        <taxon>Craniata</taxon>
        <taxon>Vertebrata</taxon>
        <taxon>Euteleostomi</taxon>
        <taxon>Archelosauria</taxon>
        <taxon>Testudinata</taxon>
        <taxon>Testudines</taxon>
        <taxon>Cryptodira</taxon>
        <taxon>Durocryptodira</taxon>
        <taxon>Americhelydia</taxon>
        <taxon>Chelydroidea</taxon>
        <taxon>Chelydridae</taxon>
        <taxon>Chelydra</taxon>
    </lineage>
</organism>
<dbReference type="Pfam" id="PF07690">
    <property type="entry name" value="MFS_1"/>
    <property type="match status" value="1"/>
</dbReference>
<keyword evidence="4 8" id="KW-0812">Transmembrane</keyword>
<dbReference type="InterPro" id="IPR020846">
    <property type="entry name" value="MFS_dom"/>
</dbReference>
<evidence type="ECO:0000313" key="10">
    <source>
        <dbReference type="EMBL" id="KAG6928370.1"/>
    </source>
</evidence>
<dbReference type="Gene3D" id="1.20.1250.20">
    <property type="entry name" value="MFS general substrate transporter like domains"/>
    <property type="match status" value="1"/>
</dbReference>
<evidence type="ECO:0000259" key="9">
    <source>
        <dbReference type="PROSITE" id="PS50850"/>
    </source>
</evidence>
<gene>
    <name evidence="10" type="primary">MFSD9</name>
    <name evidence="10" type="ORF">G0U57_008158</name>
</gene>
<dbReference type="InterPro" id="IPR036259">
    <property type="entry name" value="MFS_trans_sf"/>
</dbReference>
<evidence type="ECO:0000256" key="1">
    <source>
        <dbReference type="ARBA" id="ARBA00004141"/>
    </source>
</evidence>
<dbReference type="GO" id="GO:0022857">
    <property type="term" value="F:transmembrane transporter activity"/>
    <property type="evidence" value="ECO:0007669"/>
    <property type="project" value="InterPro"/>
</dbReference>
<feature type="transmembrane region" description="Helical" evidence="8">
    <location>
        <begin position="322"/>
        <end position="344"/>
    </location>
</feature>
<feature type="compositionally biased region" description="Pro residues" evidence="7">
    <location>
        <begin position="17"/>
        <end position="33"/>
    </location>
</feature>
<dbReference type="PANTHER" id="PTHR23504">
    <property type="entry name" value="MAJOR FACILITATOR SUPERFAMILY DOMAIN-CONTAINING PROTEIN 10"/>
    <property type="match status" value="1"/>
</dbReference>
<dbReference type="PROSITE" id="PS50850">
    <property type="entry name" value="MFS"/>
    <property type="match status" value="1"/>
</dbReference>
<feature type="transmembrane region" description="Helical" evidence="8">
    <location>
        <begin position="110"/>
        <end position="136"/>
    </location>
</feature>
<dbReference type="InterPro" id="IPR011701">
    <property type="entry name" value="MFS"/>
</dbReference>
<dbReference type="OrthoDB" id="10262656at2759"/>
<feature type="domain" description="Major facilitator superfamily (MFS) profile" evidence="9">
    <location>
        <begin position="43"/>
        <end position="462"/>
    </location>
</feature>
<feature type="transmembrane region" description="Helical" evidence="8">
    <location>
        <begin position="351"/>
        <end position="376"/>
    </location>
</feature>
<dbReference type="PRINTS" id="PR01035">
    <property type="entry name" value="TCRTETA"/>
</dbReference>
<name>A0A8T1SI19_CHESE</name>
<feature type="transmembrane region" description="Helical" evidence="8">
    <location>
        <begin position="195"/>
        <end position="216"/>
    </location>
</feature>
<feature type="transmembrane region" description="Helical" evidence="8">
    <location>
        <begin position="46"/>
        <end position="66"/>
    </location>
</feature>
<proteinExistence type="inferred from homology"/>
<feature type="transmembrane region" description="Helical" evidence="8">
    <location>
        <begin position="170"/>
        <end position="189"/>
    </location>
</feature>
<feature type="compositionally biased region" description="Low complexity" evidence="7">
    <location>
        <begin position="1"/>
        <end position="16"/>
    </location>
</feature>
<dbReference type="PANTHER" id="PTHR23504:SF14">
    <property type="entry name" value="MAJOR FACILITATOR SUPERFAMILY DOMAIN-CONTAINING PROTEIN 9"/>
    <property type="match status" value="1"/>
</dbReference>
<dbReference type="AlphaFoldDB" id="A0A8T1SI19"/>
<keyword evidence="3" id="KW-0813">Transport</keyword>
<comment type="similarity">
    <text evidence="2">Belongs to the major facilitator superfamily.</text>
</comment>
<evidence type="ECO:0000256" key="7">
    <source>
        <dbReference type="SAM" id="MobiDB-lite"/>
    </source>
</evidence>
<evidence type="ECO:0000256" key="6">
    <source>
        <dbReference type="ARBA" id="ARBA00023136"/>
    </source>
</evidence>
<sequence length="472" mass="50149">PPAAAAGAGPGWRMGAPEPPSAPRPGPAPPPAAAPRGAGPGRFVRCLYLVGFLDFFGVSMVVPLLSLHVKSLGASPTVAGVVGSFYGLLQLFSSTFVGCWSDVIGRQYSLLACILFSALGYLLLGMSTTVCLFAIARVPVGIFKHTLSISKALLSDLVSEKERPLVIGHFNAASSVGFILGPVVGGYFTEIESGFYLTSFICSFIFILNAGLVWMLPWSEEHTDRNENEQTTSNSKVTAKANCDLRVKSLANGATTSDTPLQSLWIPVVSVLKRIKSIACSDLWDIFLVRLLMSVAVMLYYSNFVLAIEERFGVKPKLTGYLISYSSTLGALAGFLLGPITRLYQHNTYALLLHSTVLTCVLIMLYSTALGIWTVILSSTFLAFSTTVGRTCITDLELTLGGNQASGTLIGVGQSVTSVGRIIAPLLSGIAQEFSPCGPPSLGVGLALVAILIMLMNTPRYCSGRNAKLKSE</sequence>
<feature type="region of interest" description="Disordered" evidence="7">
    <location>
        <begin position="1"/>
        <end position="34"/>
    </location>
</feature>
<keyword evidence="5 8" id="KW-1133">Transmembrane helix</keyword>
<reference evidence="10 11" key="1">
    <citation type="journal article" date="2020" name="G3 (Bethesda)">
        <title>Draft Genome of the Common Snapping Turtle, Chelydra serpentina, a Model for Phenotypic Plasticity in Reptiles.</title>
        <authorList>
            <person name="Das D."/>
            <person name="Singh S.K."/>
            <person name="Bierstedt J."/>
            <person name="Erickson A."/>
            <person name="Galli G.L.J."/>
            <person name="Crossley D.A. 2nd"/>
            <person name="Rhen T."/>
        </authorList>
    </citation>
    <scope>NUCLEOTIDE SEQUENCE [LARGE SCALE GENOMIC DNA]</scope>
    <source>
        <strain evidence="10">KW</strain>
    </source>
</reference>
<feature type="transmembrane region" description="Helical" evidence="8">
    <location>
        <begin position="78"/>
        <end position="98"/>
    </location>
</feature>
<dbReference type="CDD" id="cd17390">
    <property type="entry name" value="MFS_MFSD9"/>
    <property type="match status" value="1"/>
</dbReference>
<accession>A0A8T1SI19</accession>
<keyword evidence="11" id="KW-1185">Reference proteome</keyword>
<evidence type="ECO:0000256" key="4">
    <source>
        <dbReference type="ARBA" id="ARBA00022692"/>
    </source>
</evidence>
<evidence type="ECO:0000256" key="8">
    <source>
        <dbReference type="SAM" id="Phobius"/>
    </source>
</evidence>
<comment type="subcellular location">
    <subcellularLocation>
        <location evidence="1">Membrane</location>
        <topology evidence="1">Multi-pass membrane protein</topology>
    </subcellularLocation>
</comment>
<dbReference type="GO" id="GO:0016020">
    <property type="term" value="C:membrane"/>
    <property type="evidence" value="ECO:0007669"/>
    <property type="project" value="UniProtKB-SubCell"/>
</dbReference>
<protein>
    <submittedName>
        <fullName evidence="10">Major facilitator superfamily domain containing 9</fullName>
    </submittedName>
</protein>
<dbReference type="EMBL" id="JAHGAV010000218">
    <property type="protein sequence ID" value="KAG6928370.1"/>
    <property type="molecule type" value="Genomic_DNA"/>
</dbReference>
<evidence type="ECO:0000256" key="5">
    <source>
        <dbReference type="ARBA" id="ARBA00022989"/>
    </source>
</evidence>